<gene>
    <name evidence="2" type="ORF">BTUL_0069g00380</name>
</gene>
<protein>
    <submittedName>
        <fullName evidence="2">Uncharacterized protein</fullName>
    </submittedName>
</protein>
<dbReference type="OrthoDB" id="3545454at2759"/>
<dbReference type="Proteomes" id="UP000297777">
    <property type="component" value="Unassembled WGS sequence"/>
</dbReference>
<feature type="region of interest" description="Disordered" evidence="1">
    <location>
        <begin position="175"/>
        <end position="200"/>
    </location>
</feature>
<sequence>MEGSTKFELPSHFMDYLSTSRFQQPSNRTVHDNHKRTPTAPKTTIMSGSEQLHYHSSSLNDLGMYDSYRSVGSSNQPTLVWGSRPQTFRGAVAFWTLGMQFHPGGALGACRVLWSCAARVSPASPLPFDPLSCACITGPETILNTLLRCWALGQTLNRQRYQPRSERRRAGAAEIPSLPPTLTNDHHHIHLKNQGDGRSGEEERDLLLFLTVQSGTPTAGGGDGAGCQASTGANGVCRQSTPHLPLNAQSLIAQSESLSPDDGDGDSCAPPGAGTPPSGARDGPSGTSVAPSGTEDYLLLFFGALRSLCFASVSPPSGKQLCCGGRGGRGGCVGGGRGGWMVGGMG</sequence>
<name>A0A4Z1EWJ1_9HELO</name>
<dbReference type="EMBL" id="PQXH01000069">
    <property type="protein sequence ID" value="TGO13471.1"/>
    <property type="molecule type" value="Genomic_DNA"/>
</dbReference>
<evidence type="ECO:0000313" key="2">
    <source>
        <dbReference type="EMBL" id="TGO13471.1"/>
    </source>
</evidence>
<keyword evidence="3" id="KW-1185">Reference proteome</keyword>
<evidence type="ECO:0000313" key="3">
    <source>
        <dbReference type="Proteomes" id="UP000297777"/>
    </source>
</evidence>
<comment type="caution">
    <text evidence="2">The sequence shown here is derived from an EMBL/GenBank/DDBJ whole genome shotgun (WGS) entry which is preliminary data.</text>
</comment>
<organism evidence="2 3">
    <name type="scientific">Botrytis tulipae</name>
    <dbReference type="NCBI Taxonomy" id="87230"/>
    <lineage>
        <taxon>Eukaryota</taxon>
        <taxon>Fungi</taxon>
        <taxon>Dikarya</taxon>
        <taxon>Ascomycota</taxon>
        <taxon>Pezizomycotina</taxon>
        <taxon>Leotiomycetes</taxon>
        <taxon>Helotiales</taxon>
        <taxon>Sclerotiniaceae</taxon>
        <taxon>Botrytis</taxon>
    </lineage>
</organism>
<accession>A0A4Z1EWJ1</accession>
<reference evidence="2 3" key="1">
    <citation type="submission" date="2017-12" db="EMBL/GenBank/DDBJ databases">
        <title>Comparative genomics of Botrytis spp.</title>
        <authorList>
            <person name="Valero-Jimenez C.A."/>
            <person name="Tapia P."/>
            <person name="Veloso J."/>
            <person name="Silva-Moreno E."/>
            <person name="Staats M."/>
            <person name="Valdes J.H."/>
            <person name="Van Kan J.A.L."/>
        </authorList>
    </citation>
    <scope>NUCLEOTIDE SEQUENCE [LARGE SCALE GENOMIC DNA]</scope>
    <source>
        <strain evidence="2 3">Bt9001</strain>
    </source>
</reference>
<feature type="region of interest" description="Disordered" evidence="1">
    <location>
        <begin position="256"/>
        <end position="290"/>
    </location>
</feature>
<proteinExistence type="predicted"/>
<evidence type="ECO:0000256" key="1">
    <source>
        <dbReference type="SAM" id="MobiDB-lite"/>
    </source>
</evidence>
<dbReference type="AlphaFoldDB" id="A0A4Z1EWJ1"/>
<feature type="compositionally biased region" description="Low complexity" evidence="1">
    <location>
        <begin position="269"/>
        <end position="280"/>
    </location>
</feature>